<dbReference type="PROSITE" id="PS00671">
    <property type="entry name" value="D_2_HYDROXYACID_DH_3"/>
    <property type="match status" value="1"/>
</dbReference>
<dbReference type="NCBIfam" id="NF006263">
    <property type="entry name" value="PRK08410.1"/>
    <property type="match status" value="1"/>
</dbReference>
<dbReference type="EMBL" id="JACRSY010000002">
    <property type="protein sequence ID" value="MBC8578251.1"/>
    <property type="molecule type" value="Genomic_DNA"/>
</dbReference>
<proteinExistence type="inferred from homology"/>
<evidence type="ECO:0000256" key="4">
    <source>
        <dbReference type="RuleBase" id="RU003719"/>
    </source>
</evidence>
<dbReference type="Proteomes" id="UP000655830">
    <property type="component" value="Unassembled WGS sequence"/>
</dbReference>
<dbReference type="SUPFAM" id="SSF52283">
    <property type="entry name" value="Formate/glycerate dehydrogenase catalytic domain-like"/>
    <property type="match status" value="1"/>
</dbReference>
<dbReference type="Pfam" id="PF02826">
    <property type="entry name" value="2-Hacid_dh_C"/>
    <property type="match status" value="1"/>
</dbReference>
<dbReference type="InterPro" id="IPR029753">
    <property type="entry name" value="D-isomer_DH_CS"/>
</dbReference>
<name>A0A926EES9_9FIRM</name>
<dbReference type="InterPro" id="IPR006139">
    <property type="entry name" value="D-isomer_2_OHA_DH_cat_dom"/>
</dbReference>
<dbReference type="GO" id="GO:0051287">
    <property type="term" value="F:NAD binding"/>
    <property type="evidence" value="ECO:0007669"/>
    <property type="project" value="InterPro"/>
</dbReference>
<protein>
    <submittedName>
        <fullName evidence="7">D-2-hydroxyacid dehydrogenase</fullName>
    </submittedName>
</protein>
<dbReference type="RefSeq" id="WP_249331293.1">
    <property type="nucleotide sequence ID" value="NZ_JACRSY010000002.1"/>
</dbReference>
<evidence type="ECO:0000259" key="6">
    <source>
        <dbReference type="Pfam" id="PF02826"/>
    </source>
</evidence>
<dbReference type="CDD" id="cd12162">
    <property type="entry name" value="2-Hacid_dh_4"/>
    <property type="match status" value="1"/>
</dbReference>
<feature type="domain" description="D-isomer specific 2-hydroxyacid dehydrogenase catalytic" evidence="5">
    <location>
        <begin position="15"/>
        <end position="316"/>
    </location>
</feature>
<organism evidence="7 8">
    <name type="scientific">Zhenhengia yiwuensis</name>
    <dbReference type="NCBI Taxonomy" id="2763666"/>
    <lineage>
        <taxon>Bacteria</taxon>
        <taxon>Bacillati</taxon>
        <taxon>Bacillota</taxon>
        <taxon>Clostridia</taxon>
        <taxon>Lachnospirales</taxon>
        <taxon>Lachnospiraceae</taxon>
        <taxon>Zhenhengia</taxon>
    </lineage>
</organism>
<feature type="domain" description="D-isomer specific 2-hydroxyacid dehydrogenase NAD-binding" evidence="6">
    <location>
        <begin position="107"/>
        <end position="287"/>
    </location>
</feature>
<evidence type="ECO:0000259" key="5">
    <source>
        <dbReference type="Pfam" id="PF00389"/>
    </source>
</evidence>
<dbReference type="PANTHER" id="PTHR43761:SF1">
    <property type="entry name" value="D-ISOMER SPECIFIC 2-HYDROXYACID DEHYDROGENASE CATALYTIC DOMAIN-CONTAINING PROTEIN-RELATED"/>
    <property type="match status" value="1"/>
</dbReference>
<dbReference type="AlphaFoldDB" id="A0A926EES9"/>
<dbReference type="SUPFAM" id="SSF51735">
    <property type="entry name" value="NAD(P)-binding Rossmann-fold domains"/>
    <property type="match status" value="1"/>
</dbReference>
<evidence type="ECO:0000313" key="8">
    <source>
        <dbReference type="Proteomes" id="UP000655830"/>
    </source>
</evidence>
<evidence type="ECO:0000256" key="2">
    <source>
        <dbReference type="ARBA" id="ARBA00023002"/>
    </source>
</evidence>
<reference evidence="7" key="1">
    <citation type="submission" date="2020-08" db="EMBL/GenBank/DDBJ databases">
        <title>Genome public.</title>
        <authorList>
            <person name="Liu C."/>
            <person name="Sun Q."/>
        </authorList>
    </citation>
    <scope>NUCLEOTIDE SEQUENCE</scope>
    <source>
        <strain evidence="7">NSJ-12</strain>
    </source>
</reference>
<keyword evidence="8" id="KW-1185">Reference proteome</keyword>
<dbReference type="InterPro" id="IPR050418">
    <property type="entry name" value="D-iso_2-hydroxyacid_DH_PdxB"/>
</dbReference>
<dbReference type="GO" id="GO:0016616">
    <property type="term" value="F:oxidoreductase activity, acting on the CH-OH group of donors, NAD or NADP as acceptor"/>
    <property type="evidence" value="ECO:0007669"/>
    <property type="project" value="InterPro"/>
</dbReference>
<keyword evidence="2 4" id="KW-0560">Oxidoreductase</keyword>
<evidence type="ECO:0000256" key="3">
    <source>
        <dbReference type="ARBA" id="ARBA00023027"/>
    </source>
</evidence>
<evidence type="ECO:0000313" key="7">
    <source>
        <dbReference type="EMBL" id="MBC8578251.1"/>
    </source>
</evidence>
<dbReference type="InterPro" id="IPR036291">
    <property type="entry name" value="NAD(P)-bd_dom_sf"/>
</dbReference>
<dbReference type="PANTHER" id="PTHR43761">
    <property type="entry name" value="D-ISOMER SPECIFIC 2-HYDROXYACID DEHYDROGENASE FAMILY PROTEIN (AFU_ORTHOLOGUE AFUA_1G13630)"/>
    <property type="match status" value="1"/>
</dbReference>
<dbReference type="PROSITE" id="PS00670">
    <property type="entry name" value="D_2_HYDROXYACID_DH_2"/>
    <property type="match status" value="1"/>
</dbReference>
<keyword evidence="3" id="KW-0520">NAD</keyword>
<gene>
    <name evidence="7" type="ORF">H8718_01675</name>
</gene>
<sequence length="318" mass="35279">MMKICVLDAKTLGDDIDLTPIQAMGEVMIYDLTQPHEVAERVKDAHVVVTNKVQLGKKQLKDAKELKLVALFATGFNNIDLEYMKDRGIGVVNVPGYSTKSVAQHTFALLFNLLEHLAFYDEYVKTKSYANSNTFAYIAKPFYEIAGKTWGIIGMGAIGKEVARIAEAFGVHIIYYSTSGNNGRAGYTCVDLDTLLKESDIISIHAPLNEKTQNLIGYKEMSKMKKSALLMNLGRGGIIEEVELARALKENLIRGAALDVLKVEPIEQEHPLYDVDPSKWIVTPHIAWASVEARGNLIGEVAANIEAFFKGEMRNRIV</sequence>
<accession>A0A926EES9</accession>
<comment type="similarity">
    <text evidence="1 4">Belongs to the D-isomer specific 2-hydroxyacid dehydrogenase family.</text>
</comment>
<comment type="caution">
    <text evidence="7">The sequence shown here is derived from an EMBL/GenBank/DDBJ whole genome shotgun (WGS) entry which is preliminary data.</text>
</comment>
<dbReference type="Pfam" id="PF00389">
    <property type="entry name" value="2-Hacid_dh"/>
    <property type="match status" value="1"/>
</dbReference>
<evidence type="ECO:0000256" key="1">
    <source>
        <dbReference type="ARBA" id="ARBA00005854"/>
    </source>
</evidence>
<dbReference type="InterPro" id="IPR006140">
    <property type="entry name" value="D-isomer_DH_NAD-bd"/>
</dbReference>
<dbReference type="Gene3D" id="3.40.50.720">
    <property type="entry name" value="NAD(P)-binding Rossmann-like Domain"/>
    <property type="match status" value="2"/>
</dbReference>